<evidence type="ECO:0000256" key="1">
    <source>
        <dbReference type="SAM" id="Phobius"/>
    </source>
</evidence>
<accession>A0A022Q5Z9</accession>
<keyword evidence="3" id="KW-1185">Reference proteome</keyword>
<keyword evidence="1" id="KW-0812">Transmembrane</keyword>
<dbReference type="PANTHER" id="PTHR33287:SF2">
    <property type="entry name" value="TRANSMEMBRANE PROTEIN"/>
    <property type="match status" value="1"/>
</dbReference>
<proteinExistence type="predicted"/>
<gene>
    <name evidence="2" type="ORF">MIMGU_mgv1a018659mg</name>
</gene>
<feature type="transmembrane region" description="Helical" evidence="1">
    <location>
        <begin position="12"/>
        <end position="29"/>
    </location>
</feature>
<dbReference type="AlphaFoldDB" id="A0A022Q5Z9"/>
<sequence length="136" mass="15393">EEARHLQKEAFQLANYYFVFQGVILVAFYNTPSDLKCKFGWIPFVLSLLAGVLNLLALCVIMVKYIHKLNEIATQVMRDPTRNGNPGSVECERRCRFFIVAFCMCLFLAFFCVTLVGCWKVTCAATPRPPPSPAPH</sequence>
<dbReference type="Proteomes" id="UP000030748">
    <property type="component" value="Unassembled WGS sequence"/>
</dbReference>
<evidence type="ECO:0000313" key="2">
    <source>
        <dbReference type="EMBL" id="EYU21925.1"/>
    </source>
</evidence>
<feature type="non-terminal residue" evidence="2">
    <location>
        <position position="1"/>
    </location>
</feature>
<dbReference type="EMBL" id="KI632217">
    <property type="protein sequence ID" value="EYU21925.1"/>
    <property type="molecule type" value="Genomic_DNA"/>
</dbReference>
<organism evidence="2 3">
    <name type="scientific">Erythranthe guttata</name>
    <name type="common">Yellow monkey flower</name>
    <name type="synonym">Mimulus guttatus</name>
    <dbReference type="NCBI Taxonomy" id="4155"/>
    <lineage>
        <taxon>Eukaryota</taxon>
        <taxon>Viridiplantae</taxon>
        <taxon>Streptophyta</taxon>
        <taxon>Embryophyta</taxon>
        <taxon>Tracheophyta</taxon>
        <taxon>Spermatophyta</taxon>
        <taxon>Magnoliopsida</taxon>
        <taxon>eudicotyledons</taxon>
        <taxon>Gunneridae</taxon>
        <taxon>Pentapetalae</taxon>
        <taxon>asterids</taxon>
        <taxon>lamiids</taxon>
        <taxon>Lamiales</taxon>
        <taxon>Phrymaceae</taxon>
        <taxon>Erythranthe</taxon>
    </lineage>
</organism>
<dbReference type="PANTHER" id="PTHR33287">
    <property type="entry name" value="OS03G0453550 PROTEIN"/>
    <property type="match status" value="1"/>
</dbReference>
<protein>
    <submittedName>
        <fullName evidence="2">Uncharacterized protein</fullName>
    </submittedName>
</protein>
<name>A0A022Q5Z9_ERYGU</name>
<keyword evidence="1" id="KW-0472">Membrane</keyword>
<keyword evidence="1" id="KW-1133">Transmembrane helix</keyword>
<feature type="transmembrane region" description="Helical" evidence="1">
    <location>
        <begin position="41"/>
        <end position="63"/>
    </location>
</feature>
<evidence type="ECO:0000313" key="3">
    <source>
        <dbReference type="Proteomes" id="UP000030748"/>
    </source>
</evidence>
<reference evidence="2 3" key="1">
    <citation type="journal article" date="2013" name="Proc. Natl. Acad. Sci. U.S.A.">
        <title>Fine-scale variation in meiotic recombination in Mimulus inferred from population shotgun sequencing.</title>
        <authorList>
            <person name="Hellsten U."/>
            <person name="Wright K.M."/>
            <person name="Jenkins J."/>
            <person name="Shu S."/>
            <person name="Yuan Y."/>
            <person name="Wessler S.R."/>
            <person name="Schmutz J."/>
            <person name="Willis J.H."/>
            <person name="Rokhsar D.S."/>
        </authorList>
    </citation>
    <scope>NUCLEOTIDE SEQUENCE [LARGE SCALE GENOMIC DNA]</scope>
    <source>
        <strain evidence="3">cv. DUN x IM62</strain>
    </source>
</reference>
<feature type="transmembrane region" description="Helical" evidence="1">
    <location>
        <begin position="97"/>
        <end position="122"/>
    </location>
</feature>